<dbReference type="PANTHER" id="PTHR34476:SF1">
    <property type="entry name" value="DNA-DIRECTED RNA POLYMERASE SUBUNIT OMEGA"/>
    <property type="match status" value="1"/>
</dbReference>
<sequence>MIYPSIDNLVKRVDSKYTLVIAAAKRARQILDGSPIMVETDSTKDVTIALEEISQGKLEYEKTKEGIK</sequence>
<dbReference type="SUPFAM" id="SSF63562">
    <property type="entry name" value="RPB6/omega subunit-like"/>
    <property type="match status" value="1"/>
</dbReference>
<dbReference type="InterPro" id="IPR003716">
    <property type="entry name" value="DNA-dir_RNA_pol_omega"/>
</dbReference>
<evidence type="ECO:0000256" key="2">
    <source>
        <dbReference type="ARBA" id="ARBA00012418"/>
    </source>
</evidence>
<dbReference type="AlphaFoldDB" id="A0A424YHV2"/>
<evidence type="ECO:0000256" key="4">
    <source>
        <dbReference type="ARBA" id="ARBA00022478"/>
    </source>
</evidence>
<proteinExistence type="inferred from homology"/>
<dbReference type="InterPro" id="IPR036161">
    <property type="entry name" value="RPB6/omega-like_sf"/>
</dbReference>
<evidence type="ECO:0000256" key="8">
    <source>
        <dbReference type="ARBA" id="ARBA00029924"/>
    </source>
</evidence>
<organism evidence="11 12">
    <name type="scientific">Candidatus Syntrophonatronum acetioxidans</name>
    <dbReference type="NCBI Taxonomy" id="1795816"/>
    <lineage>
        <taxon>Bacteria</taxon>
        <taxon>Bacillati</taxon>
        <taxon>Bacillota</taxon>
        <taxon>Clostridia</taxon>
        <taxon>Eubacteriales</taxon>
        <taxon>Syntrophomonadaceae</taxon>
        <taxon>Candidatus Syntrophonatronum</taxon>
    </lineage>
</organism>
<comment type="subunit">
    <text evidence="10">The RNAP catalytic core consists of 2 alpha, 1 beta, 1 beta' and 1 omega subunit. When a sigma factor is associated with the core the holoenzyme is formed, which can initiate transcription.</text>
</comment>
<dbReference type="SMART" id="SM01409">
    <property type="entry name" value="RNA_pol_Rpb6"/>
    <property type="match status" value="1"/>
</dbReference>
<dbReference type="PANTHER" id="PTHR34476">
    <property type="entry name" value="DNA-DIRECTED RNA POLYMERASE SUBUNIT OMEGA"/>
    <property type="match status" value="1"/>
</dbReference>
<dbReference type="EC" id="2.7.7.6" evidence="2 10"/>
<evidence type="ECO:0000313" key="12">
    <source>
        <dbReference type="Proteomes" id="UP000285138"/>
    </source>
</evidence>
<reference evidence="11 12" key="1">
    <citation type="submission" date="2018-08" db="EMBL/GenBank/DDBJ databases">
        <title>The metabolism and importance of syntrophic acetate oxidation coupled to methane or sulfide production in haloalkaline environments.</title>
        <authorList>
            <person name="Timmers P.H.A."/>
            <person name="Vavourakis C.D."/>
            <person name="Sorokin D.Y."/>
            <person name="Sinninghe Damste J.S."/>
            <person name="Muyzer G."/>
            <person name="Stams A.J.M."/>
            <person name="Plugge C.M."/>
        </authorList>
    </citation>
    <scope>NUCLEOTIDE SEQUENCE [LARGE SCALE GENOMIC DNA]</scope>
    <source>
        <strain evidence="11">MSAO_Bac1</strain>
    </source>
</reference>
<dbReference type="GO" id="GO:0003677">
    <property type="term" value="F:DNA binding"/>
    <property type="evidence" value="ECO:0007669"/>
    <property type="project" value="UniProtKB-UniRule"/>
</dbReference>
<dbReference type="Proteomes" id="UP000285138">
    <property type="component" value="Unassembled WGS sequence"/>
</dbReference>
<keyword evidence="6 10" id="KW-0548">Nucleotidyltransferase</keyword>
<dbReference type="Pfam" id="PF01192">
    <property type="entry name" value="RNA_pol_Rpb6"/>
    <property type="match status" value="1"/>
</dbReference>
<evidence type="ECO:0000256" key="10">
    <source>
        <dbReference type="HAMAP-Rule" id="MF_00366"/>
    </source>
</evidence>
<evidence type="ECO:0000256" key="6">
    <source>
        <dbReference type="ARBA" id="ARBA00022695"/>
    </source>
</evidence>
<evidence type="ECO:0000256" key="7">
    <source>
        <dbReference type="ARBA" id="ARBA00023163"/>
    </source>
</evidence>
<dbReference type="InterPro" id="IPR006110">
    <property type="entry name" value="Pol_omega/Rpo6/RPB6"/>
</dbReference>
<dbReference type="HAMAP" id="MF_00366">
    <property type="entry name" value="RNApol_bact_RpoZ"/>
    <property type="match status" value="1"/>
</dbReference>
<keyword evidence="5 10" id="KW-0808">Transferase</keyword>
<comment type="function">
    <text evidence="10">Promotes RNA polymerase assembly. Latches the N- and C-terminal regions of the beta' subunit thereby facilitating its interaction with the beta and alpha subunits.</text>
</comment>
<dbReference type="GO" id="GO:0003899">
    <property type="term" value="F:DNA-directed RNA polymerase activity"/>
    <property type="evidence" value="ECO:0007669"/>
    <property type="project" value="UniProtKB-UniRule"/>
</dbReference>
<protein>
    <recommendedName>
        <fullName evidence="3 10">DNA-directed RNA polymerase subunit omega</fullName>
        <shortName evidence="10">RNAP omega subunit</shortName>
        <ecNumber evidence="2 10">2.7.7.6</ecNumber>
    </recommendedName>
    <alternativeName>
        <fullName evidence="10">RNA polymerase omega subunit</fullName>
    </alternativeName>
    <alternativeName>
        <fullName evidence="8 10">Transcriptase subunit omega</fullName>
    </alternativeName>
</protein>
<evidence type="ECO:0000313" key="11">
    <source>
        <dbReference type="EMBL" id="RQD77845.1"/>
    </source>
</evidence>
<dbReference type="GO" id="GO:0006351">
    <property type="term" value="P:DNA-templated transcription"/>
    <property type="evidence" value="ECO:0007669"/>
    <property type="project" value="UniProtKB-UniRule"/>
</dbReference>
<name>A0A424YHV2_9FIRM</name>
<evidence type="ECO:0000256" key="3">
    <source>
        <dbReference type="ARBA" id="ARBA00013725"/>
    </source>
</evidence>
<gene>
    <name evidence="10" type="primary">rpoZ</name>
    <name evidence="11" type="ORF">D5R97_01475</name>
</gene>
<comment type="caution">
    <text evidence="11">The sequence shown here is derived from an EMBL/GenBank/DDBJ whole genome shotgun (WGS) entry which is preliminary data.</text>
</comment>
<evidence type="ECO:0000256" key="9">
    <source>
        <dbReference type="ARBA" id="ARBA00048552"/>
    </source>
</evidence>
<dbReference type="GO" id="GO:0000428">
    <property type="term" value="C:DNA-directed RNA polymerase complex"/>
    <property type="evidence" value="ECO:0007669"/>
    <property type="project" value="UniProtKB-KW"/>
</dbReference>
<comment type="catalytic activity">
    <reaction evidence="9 10">
        <text>RNA(n) + a ribonucleoside 5'-triphosphate = RNA(n+1) + diphosphate</text>
        <dbReference type="Rhea" id="RHEA:21248"/>
        <dbReference type="Rhea" id="RHEA-COMP:14527"/>
        <dbReference type="Rhea" id="RHEA-COMP:17342"/>
        <dbReference type="ChEBI" id="CHEBI:33019"/>
        <dbReference type="ChEBI" id="CHEBI:61557"/>
        <dbReference type="ChEBI" id="CHEBI:140395"/>
        <dbReference type="EC" id="2.7.7.6"/>
    </reaction>
</comment>
<comment type="similarity">
    <text evidence="1 10">Belongs to the RNA polymerase subunit omega family.</text>
</comment>
<dbReference type="Gene3D" id="3.90.940.10">
    <property type="match status" value="1"/>
</dbReference>
<evidence type="ECO:0000256" key="5">
    <source>
        <dbReference type="ARBA" id="ARBA00022679"/>
    </source>
</evidence>
<keyword evidence="7 10" id="KW-0804">Transcription</keyword>
<dbReference type="NCBIfam" id="TIGR00690">
    <property type="entry name" value="rpoZ"/>
    <property type="match status" value="1"/>
</dbReference>
<evidence type="ECO:0000256" key="1">
    <source>
        <dbReference type="ARBA" id="ARBA00006711"/>
    </source>
</evidence>
<dbReference type="EMBL" id="QZAA01000053">
    <property type="protein sequence ID" value="RQD77845.1"/>
    <property type="molecule type" value="Genomic_DNA"/>
</dbReference>
<keyword evidence="4 10" id="KW-0240">DNA-directed RNA polymerase</keyword>
<accession>A0A424YHV2</accession>